<protein>
    <submittedName>
        <fullName evidence="5">Methyltransferase</fullName>
    </submittedName>
</protein>
<evidence type="ECO:0000256" key="3">
    <source>
        <dbReference type="ARBA" id="ARBA00022691"/>
    </source>
</evidence>
<dbReference type="InterPro" id="IPR050447">
    <property type="entry name" value="Erg6_SMT_methyltransf"/>
</dbReference>
<accession>A0A1S2QQ39</accession>
<keyword evidence="2 5" id="KW-0808">Transferase</keyword>
<comment type="caution">
    <text evidence="5">The sequence shown here is derived from an EMBL/GenBank/DDBJ whole genome shotgun (WGS) entry which is preliminary data.</text>
</comment>
<dbReference type="SMART" id="SM00828">
    <property type="entry name" value="PKS_MT"/>
    <property type="match status" value="1"/>
</dbReference>
<dbReference type="InterPro" id="IPR020803">
    <property type="entry name" value="MeTfrase_dom"/>
</dbReference>
<dbReference type="CDD" id="cd02440">
    <property type="entry name" value="AdoMet_MTases"/>
    <property type="match status" value="1"/>
</dbReference>
<keyword evidence="1 5" id="KW-0489">Methyltransferase</keyword>
<reference evidence="5 6" key="1">
    <citation type="submission" date="2016-10" db="EMBL/GenBank/DDBJ databases">
        <title>Genome sequence of Streptomyces sp. MUSC 1.</title>
        <authorList>
            <person name="Lee L.-H."/>
            <person name="Ser H.-L."/>
            <person name="Law J.W.-F."/>
        </authorList>
    </citation>
    <scope>NUCLEOTIDE SEQUENCE [LARGE SCALE GENOMIC DNA]</scope>
    <source>
        <strain evidence="5 6">MUSC 1</strain>
    </source>
</reference>
<evidence type="ECO:0000313" key="6">
    <source>
        <dbReference type="Proteomes" id="UP000179642"/>
    </source>
</evidence>
<dbReference type="Pfam" id="PF08241">
    <property type="entry name" value="Methyltransf_11"/>
    <property type="match status" value="1"/>
</dbReference>
<keyword evidence="6" id="KW-1185">Reference proteome</keyword>
<dbReference type="Proteomes" id="UP000179642">
    <property type="component" value="Unassembled WGS sequence"/>
</dbReference>
<dbReference type="GO" id="GO:0008757">
    <property type="term" value="F:S-adenosylmethionine-dependent methyltransferase activity"/>
    <property type="evidence" value="ECO:0007669"/>
    <property type="project" value="InterPro"/>
</dbReference>
<feature type="domain" description="Polyketide synthase-like methyltransferase" evidence="4">
    <location>
        <begin position="53"/>
        <end position="275"/>
    </location>
</feature>
<dbReference type="Gene3D" id="3.40.50.150">
    <property type="entry name" value="Vaccinia Virus protein VP39"/>
    <property type="match status" value="1"/>
</dbReference>
<dbReference type="InterPro" id="IPR013216">
    <property type="entry name" value="Methyltransf_11"/>
</dbReference>
<gene>
    <name evidence="5" type="ORF">BIV23_02900</name>
</gene>
<sequence>MVPEQTDTTPESVGETYDAFAEAGTTNALGGNIHVGYWREGQDIPITEATDQLTDLVAGRLALRPGQRLLDVGCGNGVPALRIASAHGVRVTGVTVSSREVVQAARSAEGSEAYGRVSFQLADAMKLPFEDASFDGAFAIESLLHMPDQTAALTELRRVVRPGGRLVVADLCRRLPFTGDDKAVLDGMLDVYEIARISTPDEQRAQLTASGWQLLELTDIGEQVRASYGHGAAAFRDIAAMLAAPAAARLGAAAELLEAFGKHPHAGYLLITAQRL</sequence>
<dbReference type="PANTHER" id="PTHR44068:SF11">
    <property type="entry name" value="GERANYL DIPHOSPHATE 2-C-METHYLTRANSFERASE"/>
    <property type="match status" value="1"/>
</dbReference>
<keyword evidence="3" id="KW-0949">S-adenosyl-L-methionine</keyword>
<dbReference type="AlphaFoldDB" id="A0A1S2QQ39"/>
<evidence type="ECO:0000259" key="4">
    <source>
        <dbReference type="SMART" id="SM00828"/>
    </source>
</evidence>
<evidence type="ECO:0000313" key="5">
    <source>
        <dbReference type="EMBL" id="OIK07596.1"/>
    </source>
</evidence>
<dbReference type="PANTHER" id="PTHR44068">
    <property type="entry name" value="ZGC:194242"/>
    <property type="match status" value="1"/>
</dbReference>
<organism evidence="5 6">
    <name type="scientific">Streptomyces monashensis</name>
    <dbReference type="NCBI Taxonomy" id="1678012"/>
    <lineage>
        <taxon>Bacteria</taxon>
        <taxon>Bacillati</taxon>
        <taxon>Actinomycetota</taxon>
        <taxon>Actinomycetes</taxon>
        <taxon>Kitasatosporales</taxon>
        <taxon>Streptomycetaceae</taxon>
        <taxon>Streptomyces</taxon>
    </lineage>
</organism>
<dbReference type="SUPFAM" id="SSF53335">
    <property type="entry name" value="S-adenosyl-L-methionine-dependent methyltransferases"/>
    <property type="match status" value="1"/>
</dbReference>
<proteinExistence type="predicted"/>
<dbReference type="GO" id="GO:0032259">
    <property type="term" value="P:methylation"/>
    <property type="evidence" value="ECO:0007669"/>
    <property type="project" value="UniProtKB-KW"/>
</dbReference>
<dbReference type="EMBL" id="MLYO01000010">
    <property type="protein sequence ID" value="OIK07596.1"/>
    <property type="molecule type" value="Genomic_DNA"/>
</dbReference>
<evidence type="ECO:0000256" key="1">
    <source>
        <dbReference type="ARBA" id="ARBA00022603"/>
    </source>
</evidence>
<name>A0A1S2QQ39_9ACTN</name>
<dbReference type="InterPro" id="IPR029063">
    <property type="entry name" value="SAM-dependent_MTases_sf"/>
</dbReference>
<evidence type="ECO:0000256" key="2">
    <source>
        <dbReference type="ARBA" id="ARBA00022679"/>
    </source>
</evidence>